<dbReference type="CDD" id="cd00761">
    <property type="entry name" value="Glyco_tranf_GTA_type"/>
    <property type="match status" value="1"/>
</dbReference>
<dbReference type="Pfam" id="PF00535">
    <property type="entry name" value="Glycos_transf_2"/>
    <property type="match status" value="1"/>
</dbReference>
<name>A0A377Q785_9NEIS</name>
<evidence type="ECO:0000259" key="1">
    <source>
        <dbReference type="Pfam" id="PF00535"/>
    </source>
</evidence>
<feature type="domain" description="Glycosyltransferase 2-like" evidence="1">
    <location>
        <begin position="6"/>
        <end position="172"/>
    </location>
</feature>
<dbReference type="GO" id="GO:0044010">
    <property type="term" value="P:single-species biofilm formation"/>
    <property type="evidence" value="ECO:0007669"/>
    <property type="project" value="TreeGrafter"/>
</dbReference>
<protein>
    <submittedName>
        <fullName evidence="2">Putative glucosyl-3-phosphoglycerate synthase</fullName>
    </submittedName>
    <submittedName>
        <fullName evidence="3">Rhamnosyltransferase</fullName>
    </submittedName>
</protein>
<dbReference type="RefSeq" id="WP_115226743.1">
    <property type="nucleotide sequence ID" value="NZ_CAWOLO010000005.1"/>
</dbReference>
<dbReference type="InterPro" id="IPR050834">
    <property type="entry name" value="Glycosyltransf_2"/>
</dbReference>
<dbReference type="InterPro" id="IPR001173">
    <property type="entry name" value="Glyco_trans_2-like"/>
</dbReference>
<dbReference type="Proteomes" id="UP000255108">
    <property type="component" value="Unassembled WGS sequence"/>
</dbReference>
<evidence type="ECO:0000313" key="2">
    <source>
        <dbReference type="EMBL" id="STQ90419.1"/>
    </source>
</evidence>
<organism evidence="2 4">
    <name type="scientific">Iodobacter fluviatilis</name>
    <dbReference type="NCBI Taxonomy" id="537"/>
    <lineage>
        <taxon>Bacteria</taxon>
        <taxon>Pseudomonadati</taxon>
        <taxon>Pseudomonadota</taxon>
        <taxon>Betaproteobacteria</taxon>
        <taxon>Neisseriales</taxon>
        <taxon>Chitinibacteraceae</taxon>
        <taxon>Iodobacter</taxon>
    </lineage>
</organism>
<evidence type="ECO:0000313" key="5">
    <source>
        <dbReference type="Proteomes" id="UP000295794"/>
    </source>
</evidence>
<dbReference type="Gene3D" id="3.90.550.10">
    <property type="entry name" value="Spore Coat Polysaccharide Biosynthesis Protein SpsA, Chain A"/>
    <property type="match status" value="1"/>
</dbReference>
<dbReference type="AlphaFoldDB" id="A0A377Q785"/>
<evidence type="ECO:0000313" key="3">
    <source>
        <dbReference type="EMBL" id="TCU87087.1"/>
    </source>
</evidence>
<dbReference type="EMBL" id="UGHR01000001">
    <property type="protein sequence ID" value="STQ90419.1"/>
    <property type="molecule type" value="Genomic_DNA"/>
</dbReference>
<keyword evidence="5" id="KW-1185">Reference proteome</keyword>
<dbReference type="Proteomes" id="UP000295794">
    <property type="component" value="Unassembled WGS sequence"/>
</dbReference>
<dbReference type="OrthoDB" id="9790005at2"/>
<dbReference type="EMBL" id="SMBT01000005">
    <property type="protein sequence ID" value="TCU87087.1"/>
    <property type="molecule type" value="Genomic_DNA"/>
</dbReference>
<dbReference type="SUPFAM" id="SSF53448">
    <property type="entry name" value="Nucleotide-diphospho-sugar transferases"/>
    <property type="match status" value="1"/>
</dbReference>
<reference evidence="2 4" key="1">
    <citation type="submission" date="2018-06" db="EMBL/GenBank/DDBJ databases">
        <authorList>
            <consortium name="Pathogen Informatics"/>
            <person name="Doyle S."/>
        </authorList>
    </citation>
    <scope>NUCLEOTIDE SEQUENCE [LARGE SCALE GENOMIC DNA]</scope>
    <source>
        <strain evidence="2 4">NCTC11159</strain>
    </source>
</reference>
<dbReference type="PANTHER" id="PTHR43685">
    <property type="entry name" value="GLYCOSYLTRANSFERASE"/>
    <property type="match status" value="1"/>
</dbReference>
<evidence type="ECO:0000313" key="4">
    <source>
        <dbReference type="Proteomes" id="UP000255108"/>
    </source>
</evidence>
<gene>
    <name evidence="3" type="ORF">EV682_105212</name>
    <name evidence="2" type="ORF">NCTC11159_01483</name>
</gene>
<dbReference type="PANTHER" id="PTHR43685:SF13">
    <property type="entry name" value="O ANTIGEN BIOSYNTHESIS RHAMNOSYLTRANSFERASE RFBN"/>
    <property type="match status" value="1"/>
</dbReference>
<dbReference type="InterPro" id="IPR029044">
    <property type="entry name" value="Nucleotide-diphossugar_trans"/>
</dbReference>
<reference evidence="3 5" key="2">
    <citation type="submission" date="2019-03" db="EMBL/GenBank/DDBJ databases">
        <title>Genomic Encyclopedia of Type Strains, Phase IV (KMG-IV): sequencing the most valuable type-strain genomes for metagenomic binning, comparative biology and taxonomic classification.</title>
        <authorList>
            <person name="Goeker M."/>
        </authorList>
    </citation>
    <scope>NUCLEOTIDE SEQUENCE [LARGE SCALE GENOMIC DNA]</scope>
    <source>
        <strain evidence="3 5">DSM 3764</strain>
    </source>
</reference>
<accession>A0A377Q785</accession>
<proteinExistence type="predicted"/>
<sequence length="304" mass="33857">MVRTALILPVRNAGPYLDQLLPALAAQSLKVDEWLVVDSESSDGSAARFAAAGAVVKIIDAKNFNHGGTREWARQQIKADIVIYMTQDAIPANPQALQNLRDAILANDAIAAAYGRQLPRSGAGVLEGHSRSFNYPEQSRTKHLSDAPELGIKTCFSSDSFAAYRNTALDAVGGFPADIIGTEDAYVAGKMLLQNWCIRYEASAEVFHSHHYTLMQEFRRYFDIGVFYGRESWIGDLFGKAGSEGRRFLASELQALSRAGQRWRHPEVMLRVACKLAGYRLGHLEKYLPRFVKRHIGMFAAYWK</sequence>